<feature type="transmembrane region" description="Helical" evidence="1">
    <location>
        <begin position="82"/>
        <end position="104"/>
    </location>
</feature>
<keyword evidence="3" id="KW-0238">DNA-binding</keyword>
<comment type="caution">
    <text evidence="3">The sequence shown here is derived from an EMBL/GenBank/DDBJ whole genome shotgun (WGS) entry which is preliminary data.</text>
</comment>
<feature type="transmembrane region" description="Helical" evidence="1">
    <location>
        <begin position="20"/>
        <end position="37"/>
    </location>
</feature>
<protein>
    <submittedName>
        <fullName evidence="3">LytTR family transcriptional regulator DNA-binding domain-containing protein</fullName>
    </submittedName>
</protein>
<keyword evidence="4" id="KW-1185">Reference proteome</keyword>
<dbReference type="Pfam" id="PF04397">
    <property type="entry name" value="LytTR"/>
    <property type="match status" value="1"/>
</dbReference>
<feature type="domain" description="HTH LytTR-type" evidence="2">
    <location>
        <begin position="161"/>
        <end position="252"/>
    </location>
</feature>
<keyword evidence="1" id="KW-0472">Membrane</keyword>
<evidence type="ECO:0000256" key="1">
    <source>
        <dbReference type="SAM" id="Phobius"/>
    </source>
</evidence>
<reference evidence="3 4" key="1">
    <citation type="submission" date="2024-09" db="EMBL/GenBank/DDBJ databases">
        <authorList>
            <person name="Sun Q."/>
            <person name="Mori K."/>
        </authorList>
    </citation>
    <scope>NUCLEOTIDE SEQUENCE [LARGE SCALE GENOMIC DNA]</scope>
    <source>
        <strain evidence="3 4">CGMCC 1.12926</strain>
    </source>
</reference>
<keyword evidence="1" id="KW-1133">Transmembrane helix</keyword>
<dbReference type="Gene3D" id="2.40.50.1020">
    <property type="entry name" value="LytTr DNA-binding domain"/>
    <property type="match status" value="1"/>
</dbReference>
<evidence type="ECO:0000313" key="4">
    <source>
        <dbReference type="Proteomes" id="UP001589734"/>
    </source>
</evidence>
<accession>A0ABV6BJE8</accession>
<dbReference type="EMBL" id="JBHLYW010000001">
    <property type="protein sequence ID" value="MFC0075541.1"/>
    <property type="molecule type" value="Genomic_DNA"/>
</dbReference>
<sequence>MGRKTIEMWKLNTSIKHHVIIAVLIGLWLFVFAFIIKPFDDGTINFRDWFFISFGFSLMAFLCYSLLAIVQKSFYKRKGKWNLALEIASFFLFYLLYLIGVFAFYKSPILNGGYSFSEFFSIIFVKVALILTPLIILARTYLIKLIPIKDDNLLFKGENKLDILKINKADLVCISNAQNYVEIFYLENEKLRSKLIRSTLKKVQDDFEFLVQIHRSHLINPLHFKSWRNPNTIILTQIELPVSKNYKEDLLAL</sequence>
<feature type="transmembrane region" description="Helical" evidence="1">
    <location>
        <begin position="49"/>
        <end position="70"/>
    </location>
</feature>
<name>A0ABV6BJE8_9FLAO</name>
<gene>
    <name evidence="3" type="ORF">ACFFLS_00690</name>
</gene>
<evidence type="ECO:0000313" key="3">
    <source>
        <dbReference type="EMBL" id="MFC0075541.1"/>
    </source>
</evidence>
<dbReference type="InterPro" id="IPR007492">
    <property type="entry name" value="LytTR_DNA-bd_dom"/>
</dbReference>
<dbReference type="Proteomes" id="UP001589734">
    <property type="component" value="Unassembled WGS sequence"/>
</dbReference>
<dbReference type="GO" id="GO:0003677">
    <property type="term" value="F:DNA binding"/>
    <property type="evidence" value="ECO:0007669"/>
    <property type="project" value="UniProtKB-KW"/>
</dbReference>
<organism evidence="3 4">
    <name type="scientific">Flavobacterium procerum</name>
    <dbReference type="NCBI Taxonomy" id="1455569"/>
    <lineage>
        <taxon>Bacteria</taxon>
        <taxon>Pseudomonadati</taxon>
        <taxon>Bacteroidota</taxon>
        <taxon>Flavobacteriia</taxon>
        <taxon>Flavobacteriales</taxon>
        <taxon>Flavobacteriaceae</taxon>
        <taxon>Flavobacterium</taxon>
    </lineage>
</organism>
<keyword evidence="1" id="KW-0812">Transmembrane</keyword>
<feature type="transmembrane region" description="Helical" evidence="1">
    <location>
        <begin position="119"/>
        <end position="142"/>
    </location>
</feature>
<evidence type="ECO:0000259" key="2">
    <source>
        <dbReference type="SMART" id="SM00850"/>
    </source>
</evidence>
<proteinExistence type="predicted"/>
<dbReference type="RefSeq" id="WP_379683795.1">
    <property type="nucleotide sequence ID" value="NZ_JBHLYW010000001.1"/>
</dbReference>
<dbReference type="SMART" id="SM00850">
    <property type="entry name" value="LytTR"/>
    <property type="match status" value="1"/>
</dbReference>